<dbReference type="Pfam" id="PF14804">
    <property type="entry name" value="Jag_N"/>
    <property type="match status" value="1"/>
</dbReference>
<organism evidence="8 9">
    <name type="scientific">Gottschalkia acidurici (strain ATCC 7906 / DSM 604 / BCRC 14475 / CIP 104303 / KCTC 5404 / NCIMB 10678 / 9a)</name>
    <name type="common">Clostridium acidurici</name>
    <dbReference type="NCBI Taxonomy" id="1128398"/>
    <lineage>
        <taxon>Bacteria</taxon>
        <taxon>Bacillati</taxon>
        <taxon>Bacillota</taxon>
        <taxon>Tissierellia</taxon>
        <taxon>Tissierellales</taxon>
        <taxon>Gottschalkiaceae</taxon>
        <taxon>Gottschalkia</taxon>
    </lineage>
</organism>
<dbReference type="GO" id="GO:0008360">
    <property type="term" value="P:regulation of cell shape"/>
    <property type="evidence" value="ECO:0007669"/>
    <property type="project" value="UniProtKB-KW"/>
</dbReference>
<dbReference type="NCBIfam" id="NF041568">
    <property type="entry name" value="Jag_EloR"/>
    <property type="match status" value="1"/>
</dbReference>
<dbReference type="GO" id="GO:0005737">
    <property type="term" value="C:cytoplasm"/>
    <property type="evidence" value="ECO:0007669"/>
    <property type="project" value="UniProtKB-SubCell"/>
</dbReference>
<dbReference type="EMBL" id="CP003326">
    <property type="protein sequence ID" value="AFS79920.1"/>
    <property type="molecule type" value="Genomic_DNA"/>
</dbReference>
<dbReference type="InterPro" id="IPR034079">
    <property type="entry name" value="R3H_KhpB"/>
</dbReference>
<keyword evidence="1 6" id="KW-0963">Cytoplasm</keyword>
<keyword evidence="2 6" id="KW-0694">RNA-binding</keyword>
<dbReference type="KEGG" id="cad:Curi_c29540"/>
<dbReference type="GO" id="GO:0009252">
    <property type="term" value="P:peptidoglycan biosynthetic process"/>
    <property type="evidence" value="ECO:0007669"/>
    <property type="project" value="UniProtKB-UniRule"/>
</dbReference>
<keyword evidence="4 6" id="KW-0143">Chaperone</keyword>
<evidence type="ECO:0000256" key="2">
    <source>
        <dbReference type="ARBA" id="ARBA00022884"/>
    </source>
</evidence>
<dbReference type="SMART" id="SM00393">
    <property type="entry name" value="R3H"/>
    <property type="match status" value="1"/>
</dbReference>
<dbReference type="GO" id="GO:0071555">
    <property type="term" value="P:cell wall organization"/>
    <property type="evidence" value="ECO:0007669"/>
    <property type="project" value="UniProtKB-KW"/>
</dbReference>
<evidence type="ECO:0000313" key="9">
    <source>
        <dbReference type="Proteomes" id="UP000006094"/>
    </source>
</evidence>
<dbReference type="InterPro" id="IPR001374">
    <property type="entry name" value="R3H_dom"/>
</dbReference>
<dbReference type="Gene3D" id="3.30.300.20">
    <property type="match status" value="1"/>
</dbReference>
<name>K0B4W3_GOTA9</name>
<dbReference type="CDD" id="cd02414">
    <property type="entry name" value="KH-II_Jag"/>
    <property type="match status" value="1"/>
</dbReference>
<comment type="similarity">
    <text evidence="6">Belongs to the KhpB RNA-binding protein family.</text>
</comment>
<dbReference type="RefSeq" id="WP_014969054.1">
    <property type="nucleotide sequence ID" value="NC_018664.1"/>
</dbReference>
<evidence type="ECO:0000256" key="6">
    <source>
        <dbReference type="HAMAP-Rule" id="MF_00867"/>
    </source>
</evidence>
<dbReference type="Pfam" id="PF13083">
    <property type="entry name" value="KH_KhpA-B"/>
    <property type="match status" value="1"/>
</dbReference>
<dbReference type="Proteomes" id="UP000006094">
    <property type="component" value="Chromosome"/>
</dbReference>
<feature type="domain" description="R3H" evidence="7">
    <location>
        <begin position="143"/>
        <end position="208"/>
    </location>
</feature>
<dbReference type="CDD" id="cd02644">
    <property type="entry name" value="R3H_jag"/>
    <property type="match status" value="1"/>
</dbReference>
<comment type="function">
    <text evidence="6">A probable RNA chaperone. Forms a complex with KhpA which binds to cellular RNA and controls its expression. Plays a role in peptidoglycan (PG) homeostasis and cell length regulation.</text>
</comment>
<accession>K0B4W3</accession>
<comment type="subunit">
    <text evidence="6">Forms a complex with KhpA.</text>
</comment>
<dbReference type="OrthoDB" id="9794483at2"/>
<dbReference type="InterPro" id="IPR038008">
    <property type="entry name" value="Jag_KH"/>
</dbReference>
<dbReference type="InterPro" id="IPR036867">
    <property type="entry name" value="R3H_dom_sf"/>
</dbReference>
<reference evidence="8 9" key="1">
    <citation type="journal article" date="2012" name="PLoS ONE">
        <title>The purine-utilizing bacterium Clostridium acidurici 9a: a genome-guided metabolic reconsideration.</title>
        <authorList>
            <person name="Hartwich K."/>
            <person name="Poehlein A."/>
            <person name="Daniel R."/>
        </authorList>
    </citation>
    <scope>NUCLEOTIDE SEQUENCE [LARGE SCALE GENOMIC DNA]</scope>
    <source>
        <strain evidence="9">ATCC 7906 / DSM 604 / BCRC 14475 / CIP 104303 / KCTC 5404 / NCIMB 10678 / 9a</strain>
    </source>
</reference>
<keyword evidence="3 6" id="KW-0133">Cell shape</keyword>
<dbReference type="STRING" id="1128398.Curi_c29540"/>
<dbReference type="HOGENOM" id="CLU_042512_0_1_9"/>
<evidence type="ECO:0000259" key="7">
    <source>
        <dbReference type="PROSITE" id="PS51061"/>
    </source>
</evidence>
<dbReference type="eggNOG" id="COG1847">
    <property type="taxonomic scope" value="Bacteria"/>
</dbReference>
<dbReference type="Gene3D" id="3.30.30.80">
    <property type="entry name" value="probable RNA-binding protein from clostridium symbiosum atcc 14940"/>
    <property type="match status" value="1"/>
</dbReference>
<dbReference type="Gene3D" id="3.30.1370.50">
    <property type="entry name" value="R3H-like domain"/>
    <property type="match status" value="1"/>
</dbReference>
<dbReference type="Pfam" id="PF01424">
    <property type="entry name" value="R3H"/>
    <property type="match status" value="1"/>
</dbReference>
<proteinExistence type="inferred from homology"/>
<protein>
    <recommendedName>
        <fullName evidence="6">RNA-binding protein KhpB</fullName>
    </recommendedName>
    <alternativeName>
        <fullName evidence="6">RNA-binding protein EloR</fullName>
    </alternativeName>
</protein>
<dbReference type="SMART" id="SM01245">
    <property type="entry name" value="Jag_N"/>
    <property type="match status" value="1"/>
</dbReference>
<dbReference type="SUPFAM" id="SSF82708">
    <property type="entry name" value="R3H domain"/>
    <property type="match status" value="1"/>
</dbReference>
<dbReference type="InterPro" id="IPR015946">
    <property type="entry name" value="KH_dom-like_a/b"/>
</dbReference>
<evidence type="ECO:0000256" key="1">
    <source>
        <dbReference type="ARBA" id="ARBA00022490"/>
    </source>
</evidence>
<evidence type="ECO:0000313" key="8">
    <source>
        <dbReference type="EMBL" id="AFS79920.1"/>
    </source>
</evidence>
<evidence type="ECO:0000256" key="5">
    <source>
        <dbReference type="ARBA" id="ARBA00023316"/>
    </source>
</evidence>
<evidence type="ECO:0000256" key="4">
    <source>
        <dbReference type="ARBA" id="ARBA00023186"/>
    </source>
</evidence>
<dbReference type="InterPro" id="IPR039247">
    <property type="entry name" value="KhpB"/>
</dbReference>
<dbReference type="InterPro" id="IPR032782">
    <property type="entry name" value="KhpB_N"/>
</dbReference>
<comment type="subcellular location">
    <subcellularLocation>
        <location evidence="6">Cytoplasm</location>
    </subcellularLocation>
</comment>
<keyword evidence="9" id="KW-1185">Reference proteome</keyword>
<evidence type="ECO:0000256" key="3">
    <source>
        <dbReference type="ARBA" id="ARBA00022960"/>
    </source>
</evidence>
<feature type="region of interest" description="Jag_N domain" evidence="6">
    <location>
        <begin position="5"/>
        <end position="55"/>
    </location>
</feature>
<dbReference type="InterPro" id="IPR038247">
    <property type="entry name" value="Jag_N_dom_sf"/>
</dbReference>
<keyword evidence="5 6" id="KW-0961">Cell wall biogenesis/degradation</keyword>
<dbReference type="GO" id="GO:0003723">
    <property type="term" value="F:RNA binding"/>
    <property type="evidence" value="ECO:0007669"/>
    <property type="project" value="UniProtKB-UniRule"/>
</dbReference>
<dbReference type="HAMAP" id="MF_00867">
    <property type="entry name" value="KhpB"/>
    <property type="match status" value="1"/>
</dbReference>
<dbReference type="AlphaFoldDB" id="K0B4W3"/>
<dbReference type="PATRIC" id="fig|1128398.3.peg.3026"/>
<dbReference type="PROSITE" id="PS51061">
    <property type="entry name" value="R3H"/>
    <property type="match status" value="1"/>
</dbReference>
<gene>
    <name evidence="6" type="primary">khpB</name>
    <name evidence="6" type="synonym">eloR</name>
    <name evidence="8" type="ordered locus">Curi_c29540</name>
</gene>
<sequence length="208" mass="23701">MMSVVKNAKTVEEAISLGLSELGVEKEEVNIEVLKQPTKRLFGLMGTTDAEVKLTITNDPVTMADNFLKEIFEKMNIKGNFEIERKKNDLFIDITDINSVDKGIIIGKRGNTLDSLQYILSLALNKDRSKYIRIVLDTGNYRDRREETLVELAHKMATKAKSNKRPIKLEPMSPYERRIIHAALQNQPGISTYSEGEDPYRRIVIESE</sequence>
<dbReference type="PANTHER" id="PTHR35800:SF1">
    <property type="entry name" value="RNA-BINDING PROTEIN KHPB"/>
    <property type="match status" value="1"/>
</dbReference>
<comment type="domain">
    <text evidence="6">Has an N-terminal Jag-N domain and 2 RNA-binding domains (KH and R3H).</text>
</comment>
<dbReference type="PANTHER" id="PTHR35800">
    <property type="entry name" value="PROTEIN JAG"/>
    <property type="match status" value="1"/>
</dbReference>